<evidence type="ECO:0000256" key="4">
    <source>
        <dbReference type="ARBA" id="ARBA00023242"/>
    </source>
</evidence>
<keyword evidence="4" id="KW-0539">Nucleus</keyword>
<protein>
    <recommendedName>
        <fullName evidence="3">Elongin-C</fullName>
    </recommendedName>
</protein>
<evidence type="ECO:0000256" key="1">
    <source>
        <dbReference type="ARBA" id="ARBA00004123"/>
    </source>
</evidence>
<dbReference type="Gene3D" id="3.30.710.10">
    <property type="entry name" value="Potassium Channel Kv1.1, Chain A"/>
    <property type="match status" value="1"/>
</dbReference>
<reference evidence="6" key="1">
    <citation type="submission" date="2014-11" db="EMBL/GenBank/DDBJ databases">
        <authorList>
            <person name="Otto D Thomas"/>
            <person name="Naeem Raeece"/>
        </authorList>
    </citation>
    <scope>NUCLEOTIDE SEQUENCE</scope>
</reference>
<evidence type="ECO:0000256" key="2">
    <source>
        <dbReference type="ARBA" id="ARBA00009993"/>
    </source>
</evidence>
<dbReference type="GO" id="GO:0006511">
    <property type="term" value="P:ubiquitin-dependent protein catabolic process"/>
    <property type="evidence" value="ECO:0007669"/>
    <property type="project" value="InterPro"/>
</dbReference>
<comment type="similarity">
    <text evidence="2">Belongs to the SKP1 family.</text>
</comment>
<organism evidence="6">
    <name type="scientific">Chromera velia CCMP2878</name>
    <dbReference type="NCBI Taxonomy" id="1169474"/>
    <lineage>
        <taxon>Eukaryota</taxon>
        <taxon>Sar</taxon>
        <taxon>Alveolata</taxon>
        <taxon>Colpodellida</taxon>
        <taxon>Chromeraceae</taxon>
        <taxon>Chromera</taxon>
    </lineage>
</organism>
<name>A0A0G4H5Y1_9ALVE</name>
<dbReference type="AlphaFoldDB" id="A0A0G4H5Y1"/>
<proteinExistence type="inferred from homology"/>
<gene>
    <name evidence="6" type="ORF">Cvel_24779</name>
</gene>
<evidence type="ECO:0000256" key="3">
    <source>
        <dbReference type="ARBA" id="ARBA00021347"/>
    </source>
</evidence>
<dbReference type="FunFam" id="3.30.710.10:FF:000035">
    <property type="entry name" value="Elongin C transcription elongation factor"/>
    <property type="match status" value="1"/>
</dbReference>
<dbReference type="InterPro" id="IPR001232">
    <property type="entry name" value="SKP1-like"/>
</dbReference>
<dbReference type="GO" id="GO:0005634">
    <property type="term" value="C:nucleus"/>
    <property type="evidence" value="ECO:0007669"/>
    <property type="project" value="UniProtKB-SubCell"/>
</dbReference>
<dbReference type="EMBL" id="CDMZ01001904">
    <property type="protein sequence ID" value="CEM39090.1"/>
    <property type="molecule type" value="Genomic_DNA"/>
</dbReference>
<dbReference type="InterPro" id="IPR039948">
    <property type="entry name" value="ELC1"/>
</dbReference>
<dbReference type="SUPFAM" id="SSF54695">
    <property type="entry name" value="POZ domain"/>
    <property type="match status" value="1"/>
</dbReference>
<feature type="domain" description="SKP1 component POZ" evidence="5">
    <location>
        <begin position="16"/>
        <end position="79"/>
    </location>
</feature>
<evidence type="ECO:0000313" key="6">
    <source>
        <dbReference type="EMBL" id="CEM39090.1"/>
    </source>
</evidence>
<accession>A0A0G4H5Y1</accession>
<dbReference type="SMART" id="SM00512">
    <property type="entry name" value="Skp1"/>
    <property type="match status" value="1"/>
</dbReference>
<dbReference type="Pfam" id="PF03931">
    <property type="entry name" value="Skp1_POZ"/>
    <property type="match status" value="1"/>
</dbReference>
<dbReference type="VEuPathDB" id="CryptoDB:Cvel_24779"/>
<sequence>MLPGLDSPKKEEPFEFVKLVSCDGHEFFCDKHVAMQCELFKKMCESELSEGQNSELSFQVEGKPAITGRLLEKVIEYLYWKFKYTDCKKWPPPDFPIEDDLVMDLTLVAGYLDC</sequence>
<dbReference type="InterPro" id="IPR011333">
    <property type="entry name" value="SKP1/BTB/POZ_sf"/>
</dbReference>
<comment type="subcellular location">
    <subcellularLocation>
        <location evidence="1">Nucleus</location>
    </subcellularLocation>
</comment>
<dbReference type="InterPro" id="IPR016073">
    <property type="entry name" value="Skp1_comp_POZ"/>
</dbReference>
<evidence type="ECO:0000259" key="5">
    <source>
        <dbReference type="Pfam" id="PF03931"/>
    </source>
</evidence>
<dbReference type="PANTHER" id="PTHR20648">
    <property type="entry name" value="ELONGIN-C"/>
    <property type="match status" value="1"/>
</dbReference>